<comment type="caution">
    <text evidence="1">The sequence shown here is derived from an EMBL/GenBank/DDBJ whole genome shotgun (WGS) entry which is preliminary data.</text>
</comment>
<name>A0A3M8WV78_9ACTN</name>
<proteinExistence type="predicted"/>
<dbReference type="Proteomes" id="UP000275401">
    <property type="component" value="Unassembled WGS sequence"/>
</dbReference>
<evidence type="ECO:0000313" key="2">
    <source>
        <dbReference type="Proteomes" id="UP000275401"/>
    </source>
</evidence>
<dbReference type="RefSeq" id="WP_123099199.1">
    <property type="nucleotide sequence ID" value="NZ_RIBZ01000096.1"/>
</dbReference>
<protein>
    <submittedName>
        <fullName evidence="1">Uncharacterized protein</fullName>
    </submittedName>
</protein>
<sequence length="164" mass="18171">MQRYTNWTGLHYALPTLTIQQGRISVRAAAQHRVRGWRKGAHACLEEASRWRARAVRTEQQHANVPLPAGLPEDFPDRRFLISAAYSLLRTTTATFEDIVRIDAADAPDTRVHGQSEPGDYTLTFTACGRDLVAYAAAPSMWLTTEALAQLAQGRSVLGPRATQ</sequence>
<dbReference type="AlphaFoldDB" id="A0A3M8WV78"/>
<gene>
    <name evidence="1" type="ORF">EEJ42_07560</name>
</gene>
<reference evidence="1 2" key="1">
    <citation type="submission" date="2018-11" db="EMBL/GenBank/DDBJ databases">
        <title>The Potential of Streptomyces as Biocontrol Agents against the Tomato grey mould, Botrytis cinerea (Gray mold) Frontiers in Microbiology.</title>
        <authorList>
            <person name="Li D."/>
        </authorList>
    </citation>
    <scope>NUCLEOTIDE SEQUENCE [LARGE SCALE GENOMIC DNA]</scope>
    <source>
        <strain evidence="1 2">NEAU-LD23</strain>
    </source>
</reference>
<keyword evidence="2" id="KW-1185">Reference proteome</keyword>
<dbReference type="EMBL" id="RIBZ01000096">
    <property type="protein sequence ID" value="RNG32959.1"/>
    <property type="molecule type" value="Genomic_DNA"/>
</dbReference>
<accession>A0A3M8WV78</accession>
<evidence type="ECO:0000313" key="1">
    <source>
        <dbReference type="EMBL" id="RNG32959.1"/>
    </source>
</evidence>
<organism evidence="1 2">
    <name type="scientific">Streptomyces botrytidirepellens</name>
    <dbReference type="NCBI Taxonomy" id="2486417"/>
    <lineage>
        <taxon>Bacteria</taxon>
        <taxon>Bacillati</taxon>
        <taxon>Actinomycetota</taxon>
        <taxon>Actinomycetes</taxon>
        <taxon>Kitasatosporales</taxon>
        <taxon>Streptomycetaceae</taxon>
        <taxon>Streptomyces</taxon>
    </lineage>
</organism>